<sequence length="267" mass="30005">MEVDLITQIKSAYSSLTKSEQKVATYTIDNMKHIAYVSVTDVAKKCGVGEATIFRFAKKIGYSGYYEFKKDIIEIIENKSENKKREAKNKTYESIQTMLEHTIALHDDETLLNVAKVIKNANNIYIFGLGLSNLSAKAAEIRLSFMGYNTFAFSDNHIELIKANLIKENDVVIGLSVSGKTIDTIKHLEIAKNRGATIIGITNYRPSKISDLSDYTLLTASKDVLAQGTSLITQTSQLMVLEEICEKLEQLDKVYTQEIRKSIYNSY</sequence>
<dbReference type="CDD" id="cd05013">
    <property type="entry name" value="SIS_RpiR"/>
    <property type="match status" value="1"/>
</dbReference>
<dbReference type="PANTHER" id="PTHR30514:SF9">
    <property type="entry name" value="TRANSCRIPTIONAL REGULATOR"/>
    <property type="match status" value="1"/>
</dbReference>
<dbReference type="InterPro" id="IPR046348">
    <property type="entry name" value="SIS_dom_sf"/>
</dbReference>
<dbReference type="InterPro" id="IPR001347">
    <property type="entry name" value="SIS_dom"/>
</dbReference>
<evidence type="ECO:0000313" key="6">
    <source>
        <dbReference type="EMBL" id="CEN31621.1"/>
    </source>
</evidence>
<feature type="domain" description="SIS" evidence="5">
    <location>
        <begin position="114"/>
        <end position="254"/>
    </location>
</feature>
<dbReference type="PROSITE" id="PS51464">
    <property type="entry name" value="SIS"/>
    <property type="match status" value="1"/>
</dbReference>
<accession>A0A9P1P9V5</accession>
<dbReference type="Gene3D" id="3.40.50.10490">
    <property type="entry name" value="Glucose-6-phosphate isomerase like protein, domain 1"/>
    <property type="match status" value="1"/>
</dbReference>
<evidence type="ECO:0000259" key="5">
    <source>
        <dbReference type="PROSITE" id="PS51464"/>
    </source>
</evidence>
<feature type="domain" description="HTH rpiR-type" evidence="4">
    <location>
        <begin position="3"/>
        <end position="79"/>
    </location>
</feature>
<dbReference type="InterPro" id="IPR035472">
    <property type="entry name" value="RpiR-like_SIS"/>
</dbReference>
<dbReference type="RefSeq" id="WP_055331195.1">
    <property type="nucleotide sequence ID" value="NZ_BDJI01000002.1"/>
</dbReference>
<dbReference type="Proteomes" id="UP000049685">
    <property type="component" value="Unassembled WGS sequence"/>
</dbReference>
<dbReference type="GO" id="GO:0003677">
    <property type="term" value="F:DNA binding"/>
    <property type="evidence" value="ECO:0007669"/>
    <property type="project" value="UniProtKB-KW"/>
</dbReference>
<keyword evidence="2" id="KW-0238">DNA-binding</keyword>
<dbReference type="Pfam" id="PF01380">
    <property type="entry name" value="SIS"/>
    <property type="match status" value="1"/>
</dbReference>
<proteinExistence type="predicted"/>
<evidence type="ECO:0000313" key="7">
    <source>
        <dbReference type="Proteomes" id="UP000049685"/>
    </source>
</evidence>
<gene>
    <name evidence="6" type="primary">murR_2</name>
    <name evidence="6" type="ORF">UMC4404_22041</name>
</gene>
<dbReference type="InterPro" id="IPR047640">
    <property type="entry name" value="RpiR-like"/>
</dbReference>
<dbReference type="GO" id="GO:0097367">
    <property type="term" value="F:carbohydrate derivative binding"/>
    <property type="evidence" value="ECO:0007669"/>
    <property type="project" value="InterPro"/>
</dbReference>
<comment type="caution">
    <text evidence="6">The sequence shown here is derived from an EMBL/GenBank/DDBJ whole genome shotgun (WGS) entry which is preliminary data.</text>
</comment>
<dbReference type="SUPFAM" id="SSF46689">
    <property type="entry name" value="Homeodomain-like"/>
    <property type="match status" value="1"/>
</dbReference>
<evidence type="ECO:0000259" key="4">
    <source>
        <dbReference type="PROSITE" id="PS51071"/>
    </source>
</evidence>
<dbReference type="PROSITE" id="PS51071">
    <property type="entry name" value="HTH_RPIR"/>
    <property type="match status" value="1"/>
</dbReference>
<evidence type="ECO:0000256" key="3">
    <source>
        <dbReference type="ARBA" id="ARBA00023163"/>
    </source>
</evidence>
<dbReference type="AlphaFoldDB" id="A0A9P1P9V5"/>
<reference evidence="7" key="1">
    <citation type="submission" date="2015-01" db="EMBL/GenBank/DDBJ databases">
        <authorList>
            <person name="Aslett A.Martin."/>
            <person name="De Silva Nishadi"/>
        </authorList>
    </citation>
    <scope>NUCLEOTIDE SEQUENCE [LARGE SCALE GENOMIC DNA]</scope>
    <source>
        <strain evidence="7">UMC4404</strain>
    </source>
</reference>
<organism evidence="6 7">
    <name type="scientific">Paraclostridium sordellii</name>
    <name type="common">Clostridium sordellii</name>
    <dbReference type="NCBI Taxonomy" id="1505"/>
    <lineage>
        <taxon>Bacteria</taxon>
        <taxon>Bacillati</taxon>
        <taxon>Bacillota</taxon>
        <taxon>Clostridia</taxon>
        <taxon>Peptostreptococcales</taxon>
        <taxon>Peptostreptococcaceae</taxon>
        <taxon>Paraclostridium</taxon>
    </lineage>
</organism>
<dbReference type="PANTHER" id="PTHR30514">
    <property type="entry name" value="GLUCOKINASE"/>
    <property type="match status" value="1"/>
</dbReference>
<evidence type="ECO:0000256" key="2">
    <source>
        <dbReference type="ARBA" id="ARBA00023125"/>
    </source>
</evidence>
<keyword evidence="1" id="KW-0805">Transcription regulation</keyword>
<protein>
    <submittedName>
        <fullName evidence="6">RpiR family transcriptional regulator</fullName>
    </submittedName>
</protein>
<name>A0A9P1P9V5_PARSO</name>
<evidence type="ECO:0000256" key="1">
    <source>
        <dbReference type="ARBA" id="ARBA00023015"/>
    </source>
</evidence>
<dbReference type="InterPro" id="IPR009057">
    <property type="entry name" value="Homeodomain-like_sf"/>
</dbReference>
<dbReference type="GO" id="GO:1901135">
    <property type="term" value="P:carbohydrate derivative metabolic process"/>
    <property type="evidence" value="ECO:0007669"/>
    <property type="project" value="InterPro"/>
</dbReference>
<keyword evidence="3" id="KW-0804">Transcription</keyword>
<dbReference type="InterPro" id="IPR036388">
    <property type="entry name" value="WH-like_DNA-bd_sf"/>
</dbReference>
<dbReference type="SUPFAM" id="SSF53697">
    <property type="entry name" value="SIS domain"/>
    <property type="match status" value="1"/>
</dbReference>
<dbReference type="InterPro" id="IPR000281">
    <property type="entry name" value="HTH_RpiR"/>
</dbReference>
<dbReference type="GO" id="GO:0003700">
    <property type="term" value="F:DNA-binding transcription factor activity"/>
    <property type="evidence" value="ECO:0007669"/>
    <property type="project" value="InterPro"/>
</dbReference>
<dbReference type="EMBL" id="CDNY01000024">
    <property type="protein sequence ID" value="CEN31621.1"/>
    <property type="molecule type" value="Genomic_DNA"/>
</dbReference>
<dbReference type="Pfam" id="PF01418">
    <property type="entry name" value="HTH_6"/>
    <property type="match status" value="1"/>
</dbReference>
<dbReference type="Gene3D" id="1.10.10.10">
    <property type="entry name" value="Winged helix-like DNA-binding domain superfamily/Winged helix DNA-binding domain"/>
    <property type="match status" value="1"/>
</dbReference>